<dbReference type="InterPro" id="IPR036236">
    <property type="entry name" value="Znf_C2H2_sf"/>
</dbReference>
<dbReference type="SMART" id="SM00355">
    <property type="entry name" value="ZnF_C2H2"/>
    <property type="match status" value="2"/>
</dbReference>
<dbReference type="SUPFAM" id="SSF57667">
    <property type="entry name" value="beta-beta-alpha zinc fingers"/>
    <property type="match status" value="1"/>
</dbReference>
<dbReference type="EMBL" id="BMAV01027699">
    <property type="protein sequence ID" value="GFS61560.1"/>
    <property type="molecule type" value="Genomic_DNA"/>
</dbReference>
<dbReference type="Proteomes" id="UP000886998">
    <property type="component" value="Unassembled WGS sequence"/>
</dbReference>
<keyword evidence="3" id="KW-0677">Repeat</keyword>
<evidence type="ECO:0000256" key="7">
    <source>
        <dbReference type="PROSITE-ProRule" id="PRU00042"/>
    </source>
</evidence>
<dbReference type="AlphaFoldDB" id="A0A8X6K3H7"/>
<keyword evidence="5" id="KW-0862">Zinc</keyword>
<evidence type="ECO:0000256" key="1">
    <source>
        <dbReference type="ARBA" id="ARBA00004123"/>
    </source>
</evidence>
<gene>
    <name evidence="10" type="primary">NCL1_34884</name>
    <name evidence="10" type="ORF">TNIN_113301</name>
</gene>
<evidence type="ECO:0000256" key="6">
    <source>
        <dbReference type="ARBA" id="ARBA00023242"/>
    </source>
</evidence>
<dbReference type="GO" id="GO:0000981">
    <property type="term" value="F:DNA-binding transcription factor activity, RNA polymerase II-specific"/>
    <property type="evidence" value="ECO:0007669"/>
    <property type="project" value="TreeGrafter"/>
</dbReference>
<accession>A0A8X6K3H7</accession>
<reference evidence="10" key="1">
    <citation type="submission" date="2020-08" db="EMBL/GenBank/DDBJ databases">
        <title>Multicomponent nature underlies the extraordinary mechanical properties of spider dragline silk.</title>
        <authorList>
            <person name="Kono N."/>
            <person name="Nakamura H."/>
            <person name="Mori M."/>
            <person name="Yoshida Y."/>
            <person name="Ohtoshi R."/>
            <person name="Malay A.D."/>
            <person name="Moran D.A.P."/>
            <person name="Tomita M."/>
            <person name="Numata K."/>
            <person name="Arakawa K."/>
        </authorList>
    </citation>
    <scope>NUCLEOTIDE SEQUENCE</scope>
</reference>
<name>A0A8X6K3H7_9ARAC</name>
<dbReference type="GO" id="GO:0005634">
    <property type="term" value="C:nucleus"/>
    <property type="evidence" value="ECO:0007669"/>
    <property type="project" value="UniProtKB-SubCell"/>
</dbReference>
<evidence type="ECO:0000256" key="2">
    <source>
        <dbReference type="ARBA" id="ARBA00022723"/>
    </source>
</evidence>
<comment type="caution">
    <text evidence="10">The sequence shown here is derived from an EMBL/GenBank/DDBJ whole genome shotgun (WGS) entry which is preliminary data.</text>
</comment>
<evidence type="ECO:0000256" key="3">
    <source>
        <dbReference type="ARBA" id="ARBA00022737"/>
    </source>
</evidence>
<feature type="domain" description="C2H2-type" evidence="9">
    <location>
        <begin position="113"/>
        <end position="140"/>
    </location>
</feature>
<feature type="compositionally biased region" description="Basic and acidic residues" evidence="8">
    <location>
        <begin position="59"/>
        <end position="74"/>
    </location>
</feature>
<keyword evidence="2" id="KW-0479">Metal-binding</keyword>
<dbReference type="PROSITE" id="PS50157">
    <property type="entry name" value="ZINC_FINGER_C2H2_2"/>
    <property type="match status" value="1"/>
</dbReference>
<evidence type="ECO:0000259" key="9">
    <source>
        <dbReference type="PROSITE" id="PS50157"/>
    </source>
</evidence>
<proteinExistence type="predicted"/>
<evidence type="ECO:0000256" key="4">
    <source>
        <dbReference type="ARBA" id="ARBA00022771"/>
    </source>
</evidence>
<protein>
    <recommendedName>
        <fullName evidence="9">C2H2-type domain-containing protein</fullName>
    </recommendedName>
</protein>
<dbReference type="FunFam" id="3.30.160.60:FF:000145">
    <property type="entry name" value="Zinc finger protein 574"/>
    <property type="match status" value="1"/>
</dbReference>
<feature type="region of interest" description="Disordered" evidence="8">
    <location>
        <begin position="44"/>
        <end position="80"/>
    </location>
</feature>
<dbReference type="PANTHER" id="PTHR24394">
    <property type="entry name" value="ZINC FINGER PROTEIN"/>
    <property type="match status" value="1"/>
</dbReference>
<feature type="compositionally biased region" description="Polar residues" evidence="8">
    <location>
        <begin position="7"/>
        <end position="18"/>
    </location>
</feature>
<comment type="subcellular location">
    <subcellularLocation>
        <location evidence="1">Nucleus</location>
    </subcellularLocation>
</comment>
<dbReference type="OrthoDB" id="8117402at2759"/>
<dbReference type="Gene3D" id="3.30.160.60">
    <property type="entry name" value="Classic Zinc Finger"/>
    <property type="match status" value="2"/>
</dbReference>
<keyword evidence="11" id="KW-1185">Reference proteome</keyword>
<dbReference type="Pfam" id="PF00096">
    <property type="entry name" value="zf-C2H2"/>
    <property type="match status" value="2"/>
</dbReference>
<feature type="region of interest" description="Disordered" evidence="8">
    <location>
        <begin position="1"/>
        <end position="31"/>
    </location>
</feature>
<organism evidence="10 11">
    <name type="scientific">Trichonephila inaurata madagascariensis</name>
    <dbReference type="NCBI Taxonomy" id="2747483"/>
    <lineage>
        <taxon>Eukaryota</taxon>
        <taxon>Metazoa</taxon>
        <taxon>Ecdysozoa</taxon>
        <taxon>Arthropoda</taxon>
        <taxon>Chelicerata</taxon>
        <taxon>Arachnida</taxon>
        <taxon>Araneae</taxon>
        <taxon>Araneomorphae</taxon>
        <taxon>Entelegynae</taxon>
        <taxon>Araneoidea</taxon>
        <taxon>Nephilidae</taxon>
        <taxon>Trichonephila</taxon>
        <taxon>Trichonephila inaurata</taxon>
    </lineage>
</organism>
<dbReference type="PROSITE" id="PS00028">
    <property type="entry name" value="ZINC_FINGER_C2H2_1"/>
    <property type="match status" value="1"/>
</dbReference>
<sequence>MMKQVHNESPSQKNANITRRSKSNARVKVSASMSSLMKCSNVCSKETPNEQNLPGRLLNNKENEIGCNDDDKHTNRSGSVEGFQENSMSVANILKEKPNFPKNHLTHIGESPHVCEICKMRFRSKEDLEKHYRLHSGEFPLKCEVCGKGFNYKRFLIAHLAHPLTGISI</sequence>
<dbReference type="InterPro" id="IPR013087">
    <property type="entry name" value="Znf_C2H2_type"/>
</dbReference>
<evidence type="ECO:0000313" key="10">
    <source>
        <dbReference type="EMBL" id="GFS61560.1"/>
    </source>
</evidence>
<dbReference type="PANTHER" id="PTHR24394:SF29">
    <property type="entry name" value="MYONEURIN"/>
    <property type="match status" value="1"/>
</dbReference>
<evidence type="ECO:0000313" key="11">
    <source>
        <dbReference type="Proteomes" id="UP000886998"/>
    </source>
</evidence>
<evidence type="ECO:0000256" key="8">
    <source>
        <dbReference type="SAM" id="MobiDB-lite"/>
    </source>
</evidence>
<dbReference type="GO" id="GO:0008270">
    <property type="term" value="F:zinc ion binding"/>
    <property type="evidence" value="ECO:0007669"/>
    <property type="project" value="UniProtKB-KW"/>
</dbReference>
<evidence type="ECO:0000256" key="5">
    <source>
        <dbReference type="ARBA" id="ARBA00022833"/>
    </source>
</evidence>
<keyword evidence="4 7" id="KW-0863">Zinc-finger</keyword>
<keyword evidence="6" id="KW-0539">Nucleus</keyword>